<reference evidence="1 2" key="1">
    <citation type="submission" date="2022-04" db="EMBL/GenBank/DDBJ databases">
        <title>Hymenobacter sp. isolated from the air.</title>
        <authorList>
            <person name="Won M."/>
            <person name="Lee C.-M."/>
            <person name="Woen H.-Y."/>
            <person name="Kwon S.-W."/>
        </authorList>
    </citation>
    <scope>NUCLEOTIDE SEQUENCE [LARGE SCALE GENOMIC DNA]</scope>
    <source>
        <strain evidence="2">5116 S-27</strain>
    </source>
</reference>
<dbReference type="RefSeq" id="WP_244722716.1">
    <property type="nucleotide sequence ID" value="NZ_CP095049.1"/>
</dbReference>
<dbReference type="EMBL" id="CP095049">
    <property type="protein sequence ID" value="UOQ54950.1"/>
    <property type="molecule type" value="Genomic_DNA"/>
</dbReference>
<evidence type="ECO:0000313" key="1">
    <source>
        <dbReference type="EMBL" id="UOQ54950.1"/>
    </source>
</evidence>
<evidence type="ECO:0008006" key="3">
    <source>
        <dbReference type="Google" id="ProtNLM"/>
    </source>
</evidence>
<gene>
    <name evidence="1" type="ORF">MUN80_09375</name>
</gene>
<protein>
    <recommendedName>
        <fullName evidence="3">DUF2490 domain-containing protein</fullName>
    </recommendedName>
</protein>
<evidence type="ECO:0000313" key="2">
    <source>
        <dbReference type="Proteomes" id="UP000831785"/>
    </source>
</evidence>
<keyword evidence="2" id="KW-1185">Reference proteome</keyword>
<sequence length="230" mass="25916">MLPAAPQLTDKGQAEVQGTTFLNGRWEGAATYSPLKHVLVRAGGGFKNDSGDTTYFRGRQYEVGLGGYYPLGQHWLVSGLGGFGQAVSRRGYVQPQFFIGEPYNVDFNTRYNKYFGELALSYHNPWGTIGTAVRTSHVRFTSLLYNDQPLARLRMTRLDPMLFMRFGTEQGVLHWLNVQISGGITGVPLGTYTVDNNDPHEFEYRRLREAQVFTALSLVFYPHRLAQPKP</sequence>
<organism evidence="1 2">
    <name type="scientific">Hymenobacter cellulosivorans</name>
    <dbReference type="NCBI Taxonomy" id="2932249"/>
    <lineage>
        <taxon>Bacteria</taxon>
        <taxon>Pseudomonadati</taxon>
        <taxon>Bacteroidota</taxon>
        <taxon>Cytophagia</taxon>
        <taxon>Cytophagales</taxon>
        <taxon>Hymenobacteraceae</taxon>
        <taxon>Hymenobacter</taxon>
    </lineage>
</organism>
<proteinExistence type="predicted"/>
<accession>A0ABY4FEX4</accession>
<name>A0ABY4FEX4_9BACT</name>
<dbReference type="Proteomes" id="UP000831785">
    <property type="component" value="Chromosome"/>
</dbReference>